<feature type="transmembrane region" description="Helical" evidence="2">
    <location>
        <begin position="49"/>
        <end position="77"/>
    </location>
</feature>
<evidence type="ECO:0000256" key="1">
    <source>
        <dbReference type="SAM" id="MobiDB-lite"/>
    </source>
</evidence>
<feature type="transmembrane region" description="Helical" evidence="2">
    <location>
        <begin position="498"/>
        <end position="521"/>
    </location>
</feature>
<reference evidence="3 4" key="1">
    <citation type="submission" date="2020-07" db="EMBL/GenBank/DDBJ databases">
        <title>Genomic Encyclopedia of Type Strains, Phase IV (KMG-V): Genome sequencing to study the core and pangenomes of soil and plant-associated prokaryotes.</title>
        <authorList>
            <person name="Whitman W."/>
        </authorList>
    </citation>
    <scope>NUCLEOTIDE SEQUENCE [LARGE SCALE GENOMIC DNA]</scope>
    <source>
        <strain evidence="3 4">M8UP30</strain>
    </source>
</reference>
<feature type="transmembrane region" description="Helical" evidence="2">
    <location>
        <begin position="380"/>
        <end position="402"/>
    </location>
</feature>
<dbReference type="AlphaFoldDB" id="A0A7Y9NM30"/>
<feature type="transmembrane region" description="Helical" evidence="2">
    <location>
        <begin position="423"/>
        <end position="449"/>
    </location>
</feature>
<evidence type="ECO:0000313" key="4">
    <source>
        <dbReference type="Proteomes" id="UP000534186"/>
    </source>
</evidence>
<feature type="transmembrane region" description="Helical" evidence="2">
    <location>
        <begin position="527"/>
        <end position="547"/>
    </location>
</feature>
<proteinExistence type="predicted"/>
<organism evidence="3 4">
    <name type="scientific">Tunturiibacter lichenicola</name>
    <dbReference type="NCBI Taxonomy" id="2051959"/>
    <lineage>
        <taxon>Bacteria</taxon>
        <taxon>Pseudomonadati</taxon>
        <taxon>Acidobacteriota</taxon>
        <taxon>Terriglobia</taxon>
        <taxon>Terriglobales</taxon>
        <taxon>Acidobacteriaceae</taxon>
        <taxon>Tunturiibacter</taxon>
    </lineage>
</organism>
<feature type="compositionally biased region" description="Polar residues" evidence="1">
    <location>
        <begin position="314"/>
        <end position="330"/>
    </location>
</feature>
<keyword evidence="2" id="KW-0812">Transmembrane</keyword>
<feature type="transmembrane region" description="Helical" evidence="2">
    <location>
        <begin position="83"/>
        <end position="106"/>
    </location>
</feature>
<protein>
    <submittedName>
        <fullName evidence="3">ABC-2 type transport system permease protein</fullName>
    </submittedName>
</protein>
<feature type="transmembrane region" description="Helical" evidence="2">
    <location>
        <begin position="196"/>
        <end position="214"/>
    </location>
</feature>
<keyword evidence="2" id="KW-1133">Transmembrane helix</keyword>
<evidence type="ECO:0000256" key="2">
    <source>
        <dbReference type="SAM" id="Phobius"/>
    </source>
</evidence>
<dbReference type="Proteomes" id="UP000534186">
    <property type="component" value="Unassembled WGS sequence"/>
</dbReference>
<feature type="transmembrane region" description="Helical" evidence="2">
    <location>
        <begin position="455"/>
        <end position="477"/>
    </location>
</feature>
<accession>A0A7Y9NM30</accession>
<feature type="region of interest" description="Disordered" evidence="1">
    <location>
        <begin position="304"/>
        <end position="330"/>
    </location>
</feature>
<feature type="transmembrane region" description="Helical" evidence="2">
    <location>
        <begin position="267"/>
        <end position="287"/>
    </location>
</feature>
<dbReference type="EMBL" id="JACCCV010000001">
    <property type="protein sequence ID" value="NYF51278.1"/>
    <property type="molecule type" value="Genomic_DNA"/>
</dbReference>
<sequence>MAGLTDTPGQPPNPPWTSAQSRAQFAALAQLRWCIFRNAFRRKGGVGELIARILIFPVLALIAIFPILGAGFGAYLFVSTDRLAMLSSITWGVFLLWQLVVLNISAPGLSFDINTIIRFPLSFPRYLTARLFFGLLSAANVIGTLALIAADIGIGVAKPSLVPWATLTLFVFSLANIFFTRMAITWVERWLSTRRASEIFTALIIFGSLGFQYINLNFNPAFQNGHVHKSPILIKIFNRLRPVAELLPPGLAATSIVSSAQARPFDAIASLLGLAAFGCLFLAIYAWRMHREFRGESLSQVSHQPAATRIPPSQRISGLQSATTQSTRGPLSLSPTLSACLHKELIYLRRNTNQLYGFIAPVFMVFLFANRIGASGVGGSLIFPASVAYSLLGVSILSYNGLGMDGPGVQFYFISPTRIRDVFLAKNLIGFLLSLIEFILIFGVLAFGARTPPPLIAVATFCWLLFTTFTNGAIGNLRSLSAPKKINLSKINRAQTSQLSAIIALGVVLACFAIGFATVLFCQHLGQPWLMIPILLAFAIAALIFYIRVLNRLDAIALNHREAIAEELCKT</sequence>
<feature type="transmembrane region" description="Helical" evidence="2">
    <location>
        <begin position="355"/>
        <end position="374"/>
    </location>
</feature>
<name>A0A7Y9NM30_9BACT</name>
<keyword evidence="2" id="KW-0472">Membrane</keyword>
<gene>
    <name evidence="3" type="ORF">HDF12_001643</name>
</gene>
<comment type="caution">
    <text evidence="3">The sequence shown here is derived from an EMBL/GenBank/DDBJ whole genome shotgun (WGS) entry which is preliminary data.</text>
</comment>
<feature type="transmembrane region" description="Helical" evidence="2">
    <location>
        <begin position="127"/>
        <end position="149"/>
    </location>
</feature>
<evidence type="ECO:0000313" key="3">
    <source>
        <dbReference type="EMBL" id="NYF51278.1"/>
    </source>
</evidence>
<feature type="transmembrane region" description="Helical" evidence="2">
    <location>
        <begin position="161"/>
        <end position="184"/>
    </location>
</feature>